<accession>A0ABS4EQN7</accession>
<keyword evidence="2" id="KW-1185">Reference proteome</keyword>
<evidence type="ECO:0008006" key="3">
    <source>
        <dbReference type="Google" id="ProtNLM"/>
    </source>
</evidence>
<proteinExistence type="predicted"/>
<dbReference type="Proteomes" id="UP000823786">
    <property type="component" value="Unassembled WGS sequence"/>
</dbReference>
<evidence type="ECO:0000313" key="2">
    <source>
        <dbReference type="Proteomes" id="UP000823786"/>
    </source>
</evidence>
<comment type="caution">
    <text evidence="1">The sequence shown here is derived from an EMBL/GenBank/DDBJ whole genome shotgun (WGS) entry which is preliminary data.</text>
</comment>
<evidence type="ECO:0000313" key="1">
    <source>
        <dbReference type="EMBL" id="MBP1860265.1"/>
    </source>
</evidence>
<organism evidence="1 2">
    <name type="scientific">Rhizobium herbae</name>
    <dbReference type="NCBI Taxonomy" id="508661"/>
    <lineage>
        <taxon>Bacteria</taxon>
        <taxon>Pseudomonadati</taxon>
        <taxon>Pseudomonadota</taxon>
        <taxon>Alphaproteobacteria</taxon>
        <taxon>Hyphomicrobiales</taxon>
        <taxon>Rhizobiaceae</taxon>
        <taxon>Rhizobium/Agrobacterium group</taxon>
        <taxon>Rhizobium</taxon>
    </lineage>
</organism>
<dbReference type="EMBL" id="JAGGJV010000006">
    <property type="protein sequence ID" value="MBP1860265.1"/>
    <property type="molecule type" value="Genomic_DNA"/>
</dbReference>
<reference evidence="1 2" key="1">
    <citation type="submission" date="2021-03" db="EMBL/GenBank/DDBJ databases">
        <title>Genomic Encyclopedia of Type Strains, Phase IV (KMG-IV): sequencing the most valuable type-strain genomes for metagenomic binning, comparative biology and taxonomic classification.</title>
        <authorList>
            <person name="Goeker M."/>
        </authorList>
    </citation>
    <scope>NUCLEOTIDE SEQUENCE [LARGE SCALE GENOMIC DNA]</scope>
    <source>
        <strain evidence="1 2">DSM 26427</strain>
    </source>
</reference>
<sequence length="33" mass="3384">MIDAVKTASQTLKDEIGVKTGLAVVIVGNDLAI</sequence>
<protein>
    <recommendedName>
        <fullName evidence="3">Heme-binding protein</fullName>
    </recommendedName>
</protein>
<gene>
    <name evidence="1" type="ORF">J2Z75_003786</name>
</gene>
<name>A0ABS4EQN7_9HYPH</name>